<keyword evidence="2 5" id="KW-0808">Transferase</keyword>
<protein>
    <submittedName>
        <fullName evidence="5">Serine palmitoyltransferase</fullName>
    </submittedName>
</protein>
<dbReference type="Proteomes" id="UP000462212">
    <property type="component" value="Unassembled WGS sequence"/>
</dbReference>
<dbReference type="InterPro" id="IPR015422">
    <property type="entry name" value="PyrdxlP-dep_Trfase_small"/>
</dbReference>
<evidence type="ECO:0000313" key="5">
    <source>
        <dbReference type="EMBL" id="TVY31897.1"/>
    </source>
</evidence>
<organism evidence="5 6">
    <name type="scientific">Lachnellula subtilissima</name>
    <dbReference type="NCBI Taxonomy" id="602034"/>
    <lineage>
        <taxon>Eukaryota</taxon>
        <taxon>Fungi</taxon>
        <taxon>Dikarya</taxon>
        <taxon>Ascomycota</taxon>
        <taxon>Pezizomycotina</taxon>
        <taxon>Leotiomycetes</taxon>
        <taxon>Helotiales</taxon>
        <taxon>Lachnaceae</taxon>
        <taxon>Lachnellula</taxon>
    </lineage>
</organism>
<dbReference type="GO" id="GO:0030170">
    <property type="term" value="F:pyridoxal phosphate binding"/>
    <property type="evidence" value="ECO:0007669"/>
    <property type="project" value="InterPro"/>
</dbReference>
<evidence type="ECO:0000256" key="3">
    <source>
        <dbReference type="SAM" id="MobiDB-lite"/>
    </source>
</evidence>
<dbReference type="OrthoDB" id="65434at2759"/>
<feature type="domain" description="Aminotransferase class I/classII large" evidence="4">
    <location>
        <begin position="252"/>
        <end position="609"/>
    </location>
</feature>
<dbReference type="PANTHER" id="PTHR13693:SF3">
    <property type="entry name" value="LD36009P"/>
    <property type="match status" value="1"/>
</dbReference>
<dbReference type="SUPFAM" id="SSF53383">
    <property type="entry name" value="PLP-dependent transferases"/>
    <property type="match status" value="1"/>
</dbReference>
<reference evidence="5 6" key="1">
    <citation type="submission" date="2018-05" db="EMBL/GenBank/DDBJ databases">
        <title>Genome sequencing and assembly of the regulated plant pathogen Lachnellula willkommii and related sister species for the development of diagnostic species identification markers.</title>
        <authorList>
            <person name="Giroux E."/>
            <person name="Bilodeau G."/>
        </authorList>
    </citation>
    <scope>NUCLEOTIDE SEQUENCE [LARGE SCALE GENOMIC DNA]</scope>
    <source>
        <strain evidence="5 6">CBS 197.66</strain>
    </source>
</reference>
<dbReference type="Gene3D" id="3.90.1150.10">
    <property type="entry name" value="Aspartate Aminotransferase, domain 1"/>
    <property type="match status" value="1"/>
</dbReference>
<dbReference type="PANTHER" id="PTHR13693">
    <property type="entry name" value="CLASS II AMINOTRANSFERASE/8-AMINO-7-OXONONANOATE SYNTHASE"/>
    <property type="match status" value="1"/>
</dbReference>
<gene>
    <name evidence="5" type="primary">lcb2</name>
    <name evidence="5" type="ORF">LSUB1_G008818</name>
</gene>
<keyword evidence="6" id="KW-1185">Reference proteome</keyword>
<dbReference type="InterPro" id="IPR004839">
    <property type="entry name" value="Aminotransferase_I/II_large"/>
</dbReference>
<dbReference type="AlphaFoldDB" id="A0A8H8RCW6"/>
<dbReference type="GO" id="GO:0016020">
    <property type="term" value="C:membrane"/>
    <property type="evidence" value="ECO:0007669"/>
    <property type="project" value="GOC"/>
</dbReference>
<dbReference type="Gene3D" id="3.40.640.10">
    <property type="entry name" value="Type I PLP-dependent aspartate aminotransferase-like (Major domain)"/>
    <property type="match status" value="1"/>
</dbReference>
<accession>A0A8H8RCW6</accession>
<dbReference type="CDD" id="cd06454">
    <property type="entry name" value="KBL_like"/>
    <property type="match status" value="1"/>
</dbReference>
<comment type="caution">
    <text evidence="5">The sequence shown here is derived from an EMBL/GenBank/DDBJ whole genome shotgun (WGS) entry which is preliminary data.</text>
</comment>
<sequence length="678" mass="74679">MPQRIPRNPFASSTTTTVTTPSDKPAPRRPSTSKGNRLAQFFTTSPKGKEQQSAQAALLSAVQAQQQYLLNNPSPHISAPSLSLPTISLSTAKAGEANMDEPPTTLFQPPSVAEANRQARIDAQFGPLGAQSHRYVSKHMGGELAEPIIDEPPYYYLLTTYISYLVLIVFGHVRDFFGKRFKPDHYRHLKDANGYAALNSDFDNFYVRRLKLRIDDCFARPITGVPGRYITLIDRKTSDFNRNYQFTGTYTETLNMSSYNYLGFAQSEGPCADAVEETIKKYGISAVSPRADCGTTDLALEVEDKIAKFVGKPSAMVFSMGFSTNASSFPALVSKGSLIISDELNHASIRVGARLSGAMITSFKHNDMADLEKTLREAISQGQPRTHRPWKKILLVVEGLYSMEGTMCDLPGILRLKKRYKFHLFVDEAHSIGALGPRGRGVCDYFGIDPSEIDILMGTLTKSFGANGGYVAADKHIIDKLRATNAATIYGESPTPPVLMQILSALKIINGDIVPGQGEERLQRITFNSRYLRLGLKRLGFIVYGHDDSPIIPIVLYNPAKMPAFSHEMLRRKISVVIVGYPATPLVSSRARFCVSAAHNKDDMDRVLAACDEIGDVLQLKFSTGVAGGAEHLPDGVTPEMEKEWQKANGLQGIVTPPRWTLREVIANGVQDVKQPLR</sequence>
<evidence type="ECO:0000313" key="6">
    <source>
        <dbReference type="Proteomes" id="UP000462212"/>
    </source>
</evidence>
<comment type="cofactor">
    <cofactor evidence="1">
        <name>pyridoxal 5'-phosphate</name>
        <dbReference type="ChEBI" id="CHEBI:597326"/>
    </cofactor>
</comment>
<proteinExistence type="predicted"/>
<dbReference type="GO" id="GO:0046513">
    <property type="term" value="P:ceramide biosynthetic process"/>
    <property type="evidence" value="ECO:0007669"/>
    <property type="project" value="TreeGrafter"/>
</dbReference>
<dbReference type="InterPro" id="IPR015421">
    <property type="entry name" value="PyrdxlP-dep_Trfase_major"/>
</dbReference>
<dbReference type="InterPro" id="IPR015424">
    <property type="entry name" value="PyrdxlP-dep_Trfase"/>
</dbReference>
<evidence type="ECO:0000256" key="2">
    <source>
        <dbReference type="ARBA" id="ARBA00022679"/>
    </source>
</evidence>
<dbReference type="GO" id="GO:0017059">
    <property type="term" value="C:serine palmitoyltransferase complex"/>
    <property type="evidence" value="ECO:0007669"/>
    <property type="project" value="TreeGrafter"/>
</dbReference>
<feature type="region of interest" description="Disordered" evidence="3">
    <location>
        <begin position="1"/>
        <end position="36"/>
    </location>
</feature>
<dbReference type="InterPro" id="IPR050087">
    <property type="entry name" value="AON_synthase_class-II"/>
</dbReference>
<dbReference type="Pfam" id="PF00155">
    <property type="entry name" value="Aminotran_1_2"/>
    <property type="match status" value="1"/>
</dbReference>
<dbReference type="EMBL" id="QGMJ01001236">
    <property type="protein sequence ID" value="TVY31897.1"/>
    <property type="molecule type" value="Genomic_DNA"/>
</dbReference>
<dbReference type="GO" id="GO:0046512">
    <property type="term" value="P:sphingosine biosynthetic process"/>
    <property type="evidence" value="ECO:0007669"/>
    <property type="project" value="TreeGrafter"/>
</dbReference>
<name>A0A8H8RCW6_9HELO</name>
<dbReference type="GO" id="GO:0004758">
    <property type="term" value="F:serine C-palmitoyltransferase activity"/>
    <property type="evidence" value="ECO:0007669"/>
    <property type="project" value="TreeGrafter"/>
</dbReference>
<evidence type="ECO:0000256" key="1">
    <source>
        <dbReference type="ARBA" id="ARBA00001933"/>
    </source>
</evidence>
<evidence type="ECO:0000259" key="4">
    <source>
        <dbReference type="Pfam" id="PF00155"/>
    </source>
</evidence>